<dbReference type="InterPro" id="IPR015943">
    <property type="entry name" value="WD40/YVTN_repeat-like_dom_sf"/>
</dbReference>
<keyword evidence="1 4" id="KW-0732">Signal</keyword>
<dbReference type="InterPro" id="IPR018391">
    <property type="entry name" value="PQQ_b-propeller_rpt"/>
</dbReference>
<keyword evidence="4" id="KW-0564">Palmitate</keyword>
<keyword evidence="7" id="KW-1185">Reference proteome</keyword>
<dbReference type="GO" id="GO:0051205">
    <property type="term" value="P:protein insertion into membrane"/>
    <property type="evidence" value="ECO:0007669"/>
    <property type="project" value="UniProtKB-UniRule"/>
</dbReference>
<name>A0A857JSH4_9ALTE</name>
<reference evidence="6 7" key="1">
    <citation type="submission" date="2019-12" db="EMBL/GenBank/DDBJ databases">
        <title>Genome sequencing and assembly of endphytes of Porphyra tenera.</title>
        <authorList>
            <person name="Park J.M."/>
            <person name="Shin R."/>
            <person name="Jo S.H."/>
        </authorList>
    </citation>
    <scope>NUCLEOTIDE SEQUENCE [LARGE SCALE GENOMIC DNA]</scope>
    <source>
        <strain evidence="6 7">GPM4</strain>
    </source>
</reference>
<protein>
    <recommendedName>
        <fullName evidence="4">Outer membrane protein assembly factor BamB</fullName>
    </recommendedName>
</protein>
<evidence type="ECO:0000259" key="5">
    <source>
        <dbReference type="Pfam" id="PF13360"/>
    </source>
</evidence>
<sequence length="415" mass="44453">MGRELYVNKALLPLLVISTLGLSACSTVSGWFADDEELEIRTLKPINAEFTPTTLWDTELGDGISHYFSRLKPAVGYDMVFAANRQGKVAAFNKDTGKEIWHKDYAVYNNEGFTSSITNLWSSGASAKIAGGLAVAYETLFFGTENGDVTALDVHTGEEKWSVTVKGEVLAAPAIDEGVVVINTGSGTMFGLDAESGEEIWSYESDVPPLSLRGIAAPVAANGGAIVGTASGKLAVNILGTGQTAWEQPIGSATGATELDRIVDIDSKPLIAGGVIYVISFDGSLASVELRSGRTIWKREYKSYRRLTQAGNSLFVVDSDSNVYALDARNGIEKWSQSALKKRLLTAAEPIGDYLVAGDKWGFLHFFDQAEGKIVARVDVGGDDEDESIYSAPVVDGNILYTQTRDGKLVAIQVP</sequence>
<keyword evidence="3 4" id="KW-0998">Cell outer membrane</keyword>
<dbReference type="PROSITE" id="PS51257">
    <property type="entry name" value="PROKAR_LIPOPROTEIN"/>
    <property type="match status" value="1"/>
</dbReference>
<evidence type="ECO:0000256" key="2">
    <source>
        <dbReference type="ARBA" id="ARBA00023136"/>
    </source>
</evidence>
<evidence type="ECO:0000256" key="1">
    <source>
        <dbReference type="ARBA" id="ARBA00022729"/>
    </source>
</evidence>
<feature type="domain" description="Pyrrolo-quinoline quinone repeat" evidence="5">
    <location>
        <begin position="119"/>
        <end position="337"/>
    </location>
</feature>
<dbReference type="KEGG" id="pmes:FX988_03789"/>
<gene>
    <name evidence="4" type="primary">bamB</name>
    <name evidence="6" type="ORF">FX988_03789</name>
</gene>
<dbReference type="NCBIfam" id="TIGR03300">
    <property type="entry name" value="assembly_YfgL"/>
    <property type="match status" value="1"/>
</dbReference>
<comment type="subunit">
    <text evidence="4">Part of the Bam complex.</text>
</comment>
<dbReference type="HAMAP" id="MF_00923">
    <property type="entry name" value="OM_assembly_BamB"/>
    <property type="match status" value="1"/>
</dbReference>
<dbReference type="AlphaFoldDB" id="A0A857JSH4"/>
<dbReference type="Proteomes" id="UP000464524">
    <property type="component" value="Chromosome"/>
</dbReference>
<comment type="function">
    <text evidence="4">Part of the outer membrane protein assembly complex, which is involved in assembly and insertion of beta-barrel proteins into the outer membrane.</text>
</comment>
<keyword evidence="2 4" id="KW-0472">Membrane</keyword>
<dbReference type="EMBL" id="CP047656">
    <property type="protein sequence ID" value="QHJ13524.1"/>
    <property type="molecule type" value="Genomic_DNA"/>
</dbReference>
<comment type="similarity">
    <text evidence="4">Belongs to the BamB family.</text>
</comment>
<dbReference type="Pfam" id="PF13360">
    <property type="entry name" value="PQQ_2"/>
    <property type="match status" value="1"/>
</dbReference>
<dbReference type="NCBIfam" id="NF008351">
    <property type="entry name" value="PRK11138.1"/>
    <property type="match status" value="1"/>
</dbReference>
<dbReference type="PANTHER" id="PTHR34512:SF30">
    <property type="entry name" value="OUTER MEMBRANE PROTEIN ASSEMBLY FACTOR BAMB"/>
    <property type="match status" value="1"/>
</dbReference>
<dbReference type="PANTHER" id="PTHR34512">
    <property type="entry name" value="CELL SURFACE PROTEIN"/>
    <property type="match status" value="1"/>
</dbReference>
<evidence type="ECO:0000256" key="3">
    <source>
        <dbReference type="ARBA" id="ARBA00023237"/>
    </source>
</evidence>
<evidence type="ECO:0000313" key="6">
    <source>
        <dbReference type="EMBL" id="QHJ13524.1"/>
    </source>
</evidence>
<dbReference type="Gene3D" id="2.130.10.10">
    <property type="entry name" value="YVTN repeat-like/Quinoprotein amine dehydrogenase"/>
    <property type="match status" value="1"/>
</dbReference>
<comment type="subcellular location">
    <subcellularLocation>
        <location evidence="4">Cell outer membrane</location>
        <topology evidence="4">Lipid-anchor</topology>
    </subcellularLocation>
</comment>
<dbReference type="InterPro" id="IPR017687">
    <property type="entry name" value="BamB"/>
</dbReference>
<dbReference type="SUPFAM" id="SSF50998">
    <property type="entry name" value="Quinoprotein alcohol dehydrogenase-like"/>
    <property type="match status" value="1"/>
</dbReference>
<evidence type="ECO:0000313" key="7">
    <source>
        <dbReference type="Proteomes" id="UP000464524"/>
    </source>
</evidence>
<keyword evidence="4" id="KW-0449">Lipoprotein</keyword>
<dbReference type="InterPro" id="IPR002372">
    <property type="entry name" value="PQQ_rpt_dom"/>
</dbReference>
<organism evidence="6 7">
    <name type="scientific">Paraglaciecola mesophila</name>
    <dbReference type="NCBI Taxonomy" id="197222"/>
    <lineage>
        <taxon>Bacteria</taxon>
        <taxon>Pseudomonadati</taxon>
        <taxon>Pseudomonadota</taxon>
        <taxon>Gammaproteobacteria</taxon>
        <taxon>Alteromonadales</taxon>
        <taxon>Alteromonadaceae</taxon>
        <taxon>Paraglaciecola</taxon>
    </lineage>
</organism>
<proteinExistence type="inferred from homology"/>
<dbReference type="InterPro" id="IPR011047">
    <property type="entry name" value="Quinoprotein_ADH-like_sf"/>
</dbReference>
<accession>A0A857JSH4</accession>
<dbReference type="SMART" id="SM00564">
    <property type="entry name" value="PQQ"/>
    <property type="match status" value="7"/>
</dbReference>
<evidence type="ECO:0000256" key="4">
    <source>
        <dbReference type="HAMAP-Rule" id="MF_00923"/>
    </source>
</evidence>
<dbReference type="GO" id="GO:0009279">
    <property type="term" value="C:cell outer membrane"/>
    <property type="evidence" value="ECO:0007669"/>
    <property type="project" value="UniProtKB-SubCell"/>
</dbReference>
<dbReference type="GO" id="GO:0043165">
    <property type="term" value="P:Gram-negative-bacterium-type cell outer membrane assembly"/>
    <property type="evidence" value="ECO:0007669"/>
    <property type="project" value="UniProtKB-UniRule"/>
</dbReference>